<evidence type="ECO:0000313" key="1">
    <source>
        <dbReference type="EMBL" id="SDL77824.1"/>
    </source>
</evidence>
<sequence>MGPFDSDIFTLASLTAAINEVQYVPNQIGAMGLFEAEGISTTNVLIEKDGDTLGLVESKPRGAPGSVVGGDKRTAVSFQTAHLPTTATVLADEVQNVRAFGTEDSEQAVQTVVNRRLAKMAQRIDMTHEYHRLGALQGKVLDSNGTTVLYDLFQSFGMTQTTVEMKLGTATTDVQGVTLDIHEGIEDALGGLSYTGVTAICGKSFWRKFITHSKVKEAYQRWEAGARLRADPREAFLFGGIYWERYRGGGQVKVADTGAYAVPSGVLDLFISRFAPGDYMDTVNTLGLPFYSSSRMLDHNKGVELEAQSNPAHLCTRPKVIIKLLENTAS</sequence>
<dbReference type="RefSeq" id="WP_089729087.1">
    <property type="nucleotide sequence ID" value="NZ_FNGI01000007.1"/>
</dbReference>
<organism evidence="1 2">
    <name type="scientific">Modicisalibacter muralis</name>
    <dbReference type="NCBI Taxonomy" id="119000"/>
    <lineage>
        <taxon>Bacteria</taxon>
        <taxon>Pseudomonadati</taxon>
        <taxon>Pseudomonadota</taxon>
        <taxon>Gammaproteobacteria</taxon>
        <taxon>Oceanospirillales</taxon>
        <taxon>Halomonadaceae</taxon>
        <taxon>Modicisalibacter</taxon>
    </lineage>
</organism>
<reference evidence="1 2" key="1">
    <citation type="submission" date="2016-10" db="EMBL/GenBank/DDBJ databases">
        <authorList>
            <person name="de Groot N.N."/>
        </authorList>
    </citation>
    <scope>NUCLEOTIDE SEQUENCE [LARGE SCALE GENOMIC DNA]</scope>
    <source>
        <strain evidence="1 2">DSM 14789</strain>
    </source>
</reference>
<dbReference type="EMBL" id="FNGI01000007">
    <property type="protein sequence ID" value="SDL77824.1"/>
    <property type="molecule type" value="Genomic_DNA"/>
</dbReference>
<dbReference type="Pfam" id="PF03864">
    <property type="entry name" value="Phage_cap_E"/>
    <property type="match status" value="1"/>
</dbReference>
<protein>
    <submittedName>
        <fullName evidence="1">Phage major capsid protein E</fullName>
    </submittedName>
</protein>
<name>A0A1G9MUP0_9GAMM</name>
<dbReference type="STRING" id="119000.SAMN05661010_02523"/>
<dbReference type="OrthoDB" id="6388191at2"/>
<evidence type="ECO:0000313" key="2">
    <source>
        <dbReference type="Proteomes" id="UP000198654"/>
    </source>
</evidence>
<gene>
    <name evidence="1" type="ORF">SAMN05661010_02523</name>
</gene>
<dbReference type="InterPro" id="IPR005564">
    <property type="entry name" value="Major_capsid_GpE"/>
</dbReference>
<proteinExistence type="predicted"/>
<dbReference type="AlphaFoldDB" id="A0A1G9MUP0"/>
<dbReference type="Proteomes" id="UP000198654">
    <property type="component" value="Unassembled WGS sequence"/>
</dbReference>
<accession>A0A1G9MUP0</accession>
<keyword evidence="2" id="KW-1185">Reference proteome</keyword>